<evidence type="ECO:0000259" key="3">
    <source>
        <dbReference type="Pfam" id="PF20674"/>
    </source>
</evidence>
<dbReference type="EMBL" id="CAJQUM010000001">
    <property type="protein sequence ID" value="CAG4885197.1"/>
    <property type="molecule type" value="Genomic_DNA"/>
</dbReference>
<feature type="domain" description="SpaA-like prealbumin fold" evidence="3">
    <location>
        <begin position="364"/>
        <end position="481"/>
    </location>
</feature>
<dbReference type="AlphaFoldDB" id="A0A916J8M4"/>
<gene>
    <name evidence="5" type="ORF">GTOL_13080</name>
</gene>
<feature type="compositionally biased region" description="Low complexity" evidence="1">
    <location>
        <begin position="854"/>
        <end position="864"/>
    </location>
</feature>
<dbReference type="InterPro" id="IPR055371">
    <property type="entry name" value="SpaA_PFL_dom_4"/>
</dbReference>
<dbReference type="Pfam" id="PF20674">
    <property type="entry name" value="SpaA_3"/>
    <property type="match status" value="1"/>
</dbReference>
<dbReference type="InterPro" id="IPR048834">
    <property type="entry name" value="SpaA_pre-album"/>
</dbReference>
<evidence type="ECO:0000259" key="2">
    <source>
        <dbReference type="Pfam" id="PF20419"/>
    </source>
</evidence>
<proteinExistence type="predicted"/>
<evidence type="ECO:0000313" key="5">
    <source>
        <dbReference type="EMBL" id="CAG4885197.1"/>
    </source>
</evidence>
<dbReference type="InterPro" id="IPR046524">
    <property type="entry name" value="DUF6701"/>
</dbReference>
<protein>
    <submittedName>
        <fullName evidence="5">Uncharacterized protein</fullName>
    </submittedName>
</protein>
<evidence type="ECO:0000313" key="6">
    <source>
        <dbReference type="Proteomes" id="UP000742786"/>
    </source>
</evidence>
<evidence type="ECO:0000259" key="4">
    <source>
        <dbReference type="Pfam" id="PF24514"/>
    </source>
</evidence>
<feature type="region of interest" description="Disordered" evidence="1">
    <location>
        <begin position="833"/>
        <end position="864"/>
    </location>
</feature>
<feature type="domain" description="SpaA-like prealbumin fold" evidence="4">
    <location>
        <begin position="249"/>
        <end position="360"/>
    </location>
</feature>
<sequence length="864" mass="88155">MAYSVTLTLSQGYRYRNPRLVAVPGVADLKLKAPMNLNLSNASRKSRAPSLIFFGLALLAVFGVINPAEATSVTAVNGLSCAGDRNTTNCTAGEFTVGISITNQPGSPTSCVAGDYVTLIGAVSLAGTNADRYNVGFFTGENGNDPKLAGTGQTCSVATFPTSPLPWFAKNVDACGDYTAAGVDNPVINNIKVLCAGDATGHLKVPYVLVYSQSAYTCTGPADVTNSSPSKCNAGTAVVDTATFVKGSVTVTKQTIPAGDAQSFAFTASGTSAVMTGDNSFSLMHNGSKQVRMGITDTNATLTITEAATTFWEPTATIACTKPDGSSAASFVTANGATRTITATLSNTNPNAKCTITNTKRSKITMVSNIGGRVNPTDQFTVTATGGGTLTDSAGDSISAPVAVATAGASTSASMTLWSQPAQTLTLTETAASGSLANYSVIYSCINATSGSATTMPSGSGSSFTLTPVAGDNITCTYQNNAQTASSFNAFETGTTAGAVTGHIYTKLAGTAFILDLVAINSGAQATSFSNNVKVELLANTGTAGSGYGADNCPTANSIIQTINSTAISGGRSSVSLSAVANAYRDVRVRISYPTSSPSVVVCSTDSFAIRPSAVTLVTSASAAAPSATAAPVIKAGNPFTLYAITSTGTNYAGILSLDNTKLTASGSVVGALLPASLTANPAPTPSNNASYTEVGYLYLAASAYRDSSYTSVDQSGDCISSSTDDSLASGQYGCVIGNNAAVSLGRFIPDHFTITLPSITAACSTGAAFSYFGQDGFKTTFTLTAQNAGNATTANYAGDGSSTSWAKLPLTTWGRRRHQRPAQVSALRRAPGFLRNPRGPALRQARPRRRRAIPIPGARAPQR</sequence>
<dbReference type="Pfam" id="PF24514">
    <property type="entry name" value="SpaA_4"/>
    <property type="match status" value="1"/>
</dbReference>
<accession>A0A916J8M4</accession>
<dbReference type="Proteomes" id="UP000742786">
    <property type="component" value="Unassembled WGS sequence"/>
</dbReference>
<dbReference type="Pfam" id="PF20419">
    <property type="entry name" value="DUF6701"/>
    <property type="match status" value="1"/>
</dbReference>
<name>A0A916J8M4_9PROT</name>
<organism evidence="5 6">
    <name type="scientific">Georgfuchsia toluolica</name>
    <dbReference type="NCBI Taxonomy" id="424218"/>
    <lineage>
        <taxon>Bacteria</taxon>
        <taxon>Pseudomonadati</taxon>
        <taxon>Pseudomonadota</taxon>
        <taxon>Betaproteobacteria</taxon>
        <taxon>Nitrosomonadales</taxon>
        <taxon>Sterolibacteriaceae</taxon>
        <taxon>Georgfuchsia</taxon>
    </lineage>
</organism>
<evidence type="ECO:0000256" key="1">
    <source>
        <dbReference type="SAM" id="MobiDB-lite"/>
    </source>
</evidence>
<reference evidence="5" key="1">
    <citation type="submission" date="2021-04" db="EMBL/GenBank/DDBJ databases">
        <authorList>
            <person name="Hornung B."/>
        </authorList>
    </citation>
    <scope>NUCLEOTIDE SEQUENCE</scope>
    <source>
        <strain evidence="5">G5G6</strain>
    </source>
</reference>
<feature type="domain" description="DUF6701" evidence="2">
    <location>
        <begin position="594"/>
        <end position="801"/>
    </location>
</feature>
<comment type="caution">
    <text evidence="5">The sequence shown here is derived from an EMBL/GenBank/DDBJ whole genome shotgun (WGS) entry which is preliminary data.</text>
</comment>
<keyword evidence="6" id="KW-1185">Reference proteome</keyword>